<protein>
    <submittedName>
        <fullName evidence="1">Uncharacterized protein</fullName>
    </submittedName>
</protein>
<dbReference type="EMBL" id="CP022743">
    <property type="protein sequence ID" value="ASU33318.1"/>
    <property type="molecule type" value="Genomic_DNA"/>
</dbReference>
<proteinExistence type="predicted"/>
<name>A0A223NUL1_9SPHI</name>
<dbReference type="Proteomes" id="UP000215002">
    <property type="component" value="Chromosome"/>
</dbReference>
<dbReference type="KEGG" id="muc:MuYL_1420"/>
<evidence type="ECO:0000313" key="2">
    <source>
        <dbReference type="Proteomes" id="UP000215002"/>
    </source>
</evidence>
<keyword evidence="2" id="KW-1185">Reference proteome</keyword>
<reference evidence="1 2" key="1">
    <citation type="submission" date="2017-08" db="EMBL/GenBank/DDBJ databases">
        <title>Complete genome sequence of Mucilaginibacter sp. strain BJC16-A31.</title>
        <authorList>
            <consortium name="Henan University of Science and Technology"/>
            <person name="You X."/>
        </authorList>
    </citation>
    <scope>NUCLEOTIDE SEQUENCE [LARGE SCALE GENOMIC DNA]</scope>
    <source>
        <strain evidence="1 2">BJC16-A31</strain>
    </source>
</reference>
<evidence type="ECO:0000313" key="1">
    <source>
        <dbReference type="EMBL" id="ASU33318.1"/>
    </source>
</evidence>
<accession>A0A223NUL1</accession>
<organism evidence="1 2">
    <name type="scientific">Mucilaginibacter xinganensis</name>
    <dbReference type="NCBI Taxonomy" id="1234841"/>
    <lineage>
        <taxon>Bacteria</taxon>
        <taxon>Pseudomonadati</taxon>
        <taxon>Bacteroidota</taxon>
        <taxon>Sphingobacteriia</taxon>
        <taxon>Sphingobacteriales</taxon>
        <taxon>Sphingobacteriaceae</taxon>
        <taxon>Mucilaginibacter</taxon>
    </lineage>
</organism>
<dbReference type="AlphaFoldDB" id="A0A223NUL1"/>
<gene>
    <name evidence="1" type="ORF">MuYL_1420</name>
</gene>
<sequence>MIIGNTLQRLKRFQLGPSESYGRHKNSYLMQKAGLNSKTAFYDID</sequence>